<reference evidence="8 9" key="1">
    <citation type="journal article" date="2016" name="Nat. Commun.">
        <title>Thousands of microbial genomes shed light on interconnected biogeochemical processes in an aquifer system.</title>
        <authorList>
            <person name="Anantharaman K."/>
            <person name="Brown C.T."/>
            <person name="Hug L.A."/>
            <person name="Sharon I."/>
            <person name="Castelle C.J."/>
            <person name="Probst A.J."/>
            <person name="Thomas B.C."/>
            <person name="Singh A."/>
            <person name="Wilkins M.J."/>
            <person name="Karaoz U."/>
            <person name="Brodie E.L."/>
            <person name="Williams K.H."/>
            <person name="Hubbard S.S."/>
            <person name="Banfield J.F."/>
        </authorList>
    </citation>
    <scope>NUCLEOTIDE SEQUENCE [LARGE SCALE GENOMIC DNA]</scope>
</reference>
<gene>
    <name evidence="8" type="ORF">A2803_05010</name>
</gene>
<evidence type="ECO:0000256" key="4">
    <source>
        <dbReference type="ARBA" id="ARBA00022723"/>
    </source>
</evidence>
<keyword evidence="5" id="KW-0255">Endonuclease</keyword>
<evidence type="ECO:0000313" key="9">
    <source>
        <dbReference type="Proteomes" id="UP000178870"/>
    </source>
</evidence>
<dbReference type="InterPro" id="IPR002036">
    <property type="entry name" value="YbeY"/>
</dbReference>
<evidence type="ECO:0008006" key="10">
    <source>
        <dbReference type="Google" id="ProtNLM"/>
    </source>
</evidence>
<dbReference type="SUPFAM" id="SSF55486">
    <property type="entry name" value="Metalloproteases ('zincins'), catalytic domain"/>
    <property type="match status" value="1"/>
</dbReference>
<name>A0A1F7Z0E1_9BACT</name>
<comment type="cofactor">
    <cofactor evidence="1">
        <name>Zn(2+)</name>
        <dbReference type="ChEBI" id="CHEBI:29105"/>
    </cofactor>
</comment>
<sequence length="112" mass="12952">MIKVAIFKERNYPISSVKVKSRLLEVLKRSGIDYNCSVSLAFVGKRKMEELVKKYYKGDPQNLYVHPILTFPYNDKDELGEIIISYDDVDSEKNLLDLVEHGAMHLIGKHHD</sequence>
<keyword evidence="4" id="KW-0479">Metal-binding</keyword>
<proteinExistence type="inferred from homology"/>
<dbReference type="Pfam" id="PF02130">
    <property type="entry name" value="YbeY"/>
    <property type="match status" value="1"/>
</dbReference>
<evidence type="ECO:0000256" key="5">
    <source>
        <dbReference type="ARBA" id="ARBA00022759"/>
    </source>
</evidence>
<evidence type="ECO:0000256" key="3">
    <source>
        <dbReference type="ARBA" id="ARBA00022722"/>
    </source>
</evidence>
<dbReference type="Gene3D" id="3.40.390.30">
    <property type="entry name" value="Metalloproteases ('zincins'), catalytic domain"/>
    <property type="match status" value="1"/>
</dbReference>
<evidence type="ECO:0000313" key="8">
    <source>
        <dbReference type="EMBL" id="OGM32924.1"/>
    </source>
</evidence>
<dbReference type="GO" id="GO:0004222">
    <property type="term" value="F:metalloendopeptidase activity"/>
    <property type="evidence" value="ECO:0007669"/>
    <property type="project" value="InterPro"/>
</dbReference>
<comment type="similarity">
    <text evidence="2">Belongs to the endoribonuclease YbeY family.</text>
</comment>
<dbReference type="AlphaFoldDB" id="A0A1F7Z0E1"/>
<organism evidence="8 9">
    <name type="scientific">Candidatus Woesebacteria bacterium RIFCSPHIGHO2_01_FULL_44_21</name>
    <dbReference type="NCBI Taxonomy" id="1802503"/>
    <lineage>
        <taxon>Bacteria</taxon>
        <taxon>Candidatus Woeseibacteriota</taxon>
    </lineage>
</organism>
<keyword evidence="7" id="KW-0862">Zinc</keyword>
<dbReference type="Proteomes" id="UP000178870">
    <property type="component" value="Unassembled WGS sequence"/>
</dbReference>
<evidence type="ECO:0000256" key="2">
    <source>
        <dbReference type="ARBA" id="ARBA00010875"/>
    </source>
</evidence>
<dbReference type="InterPro" id="IPR023091">
    <property type="entry name" value="MetalPrtase_cat_dom_sf_prd"/>
</dbReference>
<accession>A0A1F7Z0E1</accession>
<evidence type="ECO:0000256" key="7">
    <source>
        <dbReference type="ARBA" id="ARBA00022833"/>
    </source>
</evidence>
<keyword evidence="6" id="KW-0378">Hydrolase</keyword>
<dbReference type="GO" id="GO:0004519">
    <property type="term" value="F:endonuclease activity"/>
    <property type="evidence" value="ECO:0007669"/>
    <property type="project" value="UniProtKB-KW"/>
</dbReference>
<protein>
    <recommendedName>
        <fullName evidence="10">rRNA maturation RNase YbeY</fullName>
    </recommendedName>
</protein>
<evidence type="ECO:0000256" key="1">
    <source>
        <dbReference type="ARBA" id="ARBA00001947"/>
    </source>
</evidence>
<comment type="caution">
    <text evidence="8">The sequence shown here is derived from an EMBL/GenBank/DDBJ whole genome shotgun (WGS) entry which is preliminary data.</text>
</comment>
<dbReference type="GO" id="GO:0046872">
    <property type="term" value="F:metal ion binding"/>
    <property type="evidence" value="ECO:0007669"/>
    <property type="project" value="UniProtKB-KW"/>
</dbReference>
<evidence type="ECO:0000256" key="6">
    <source>
        <dbReference type="ARBA" id="ARBA00022801"/>
    </source>
</evidence>
<dbReference type="EMBL" id="MGGP01000011">
    <property type="protein sequence ID" value="OGM32924.1"/>
    <property type="molecule type" value="Genomic_DNA"/>
</dbReference>
<keyword evidence="3" id="KW-0540">Nuclease</keyword>
<dbReference type="GO" id="GO:0006364">
    <property type="term" value="P:rRNA processing"/>
    <property type="evidence" value="ECO:0007669"/>
    <property type="project" value="InterPro"/>
</dbReference>